<reference evidence="1 2" key="1">
    <citation type="journal article" date="2022" name="bioRxiv">
        <title>Ecology and evolution of chlamydial symbionts of arthropods.</title>
        <authorList>
            <person name="Halter T."/>
            <person name="Koestlbacher S."/>
            <person name="Collingro A."/>
            <person name="Sixt B.S."/>
            <person name="Toenshoff E.R."/>
            <person name="Hendrickx F."/>
            <person name="Kostanjsek R."/>
            <person name="Horn M."/>
        </authorList>
    </citation>
    <scope>NUCLEOTIDE SEQUENCE [LARGE SCALE GENOMIC DNA]</scope>
    <source>
        <strain evidence="1">W744xW776</strain>
    </source>
</reference>
<name>A0ABX8V1E5_9BACT</name>
<gene>
    <name evidence="1" type="ORF">RHABOEDO_001260</name>
</gene>
<protein>
    <recommendedName>
        <fullName evidence="3">Transposase</fullName>
    </recommendedName>
</protein>
<organism evidence="1 2">
    <name type="scientific">Candidatus Rhabdochlamydia oedothoracis</name>
    <dbReference type="NCBI Taxonomy" id="2720720"/>
    <lineage>
        <taxon>Bacteria</taxon>
        <taxon>Pseudomonadati</taxon>
        <taxon>Chlamydiota</taxon>
        <taxon>Chlamydiia</taxon>
        <taxon>Parachlamydiales</taxon>
        <taxon>Candidatus Rhabdochlamydiaceae</taxon>
        <taxon>Candidatus Rhabdochlamydia</taxon>
    </lineage>
</organism>
<evidence type="ECO:0008006" key="3">
    <source>
        <dbReference type="Google" id="ProtNLM"/>
    </source>
</evidence>
<proteinExistence type="predicted"/>
<dbReference type="EMBL" id="CP075587">
    <property type="protein sequence ID" value="QYF49009.1"/>
    <property type="molecule type" value="Genomic_DNA"/>
</dbReference>
<dbReference type="Proteomes" id="UP000826014">
    <property type="component" value="Chromosome"/>
</dbReference>
<evidence type="ECO:0000313" key="2">
    <source>
        <dbReference type="Proteomes" id="UP000826014"/>
    </source>
</evidence>
<sequence length="73" mass="8563">MEKLVELYCSIEDFWKDFNKQREQHLITKGKFSRGPKGKMSLPEMALSTSKCTKKIFYVIESKLLYTLQSTIP</sequence>
<keyword evidence="2" id="KW-1185">Reference proteome</keyword>
<accession>A0ABX8V1E5</accession>
<evidence type="ECO:0000313" key="1">
    <source>
        <dbReference type="EMBL" id="QYF49009.1"/>
    </source>
</evidence>